<sequence>MHNLSTEYCTVIHADYQGFSTYIISAYFQYCHDIVRHLEHLSYVMDRLGGTPVLIGVDSTAHSPLWFCERRQYSGRGPDIEHRKIQMESFILSRGLLIHNKQGQPPTFNGPNGPSNVDFRLSSRGVILKDWRVHEGASVNDHQLITYLIL</sequence>
<evidence type="ECO:0000313" key="2">
    <source>
        <dbReference type="EMBL" id="CAH2083507.1"/>
    </source>
</evidence>
<feature type="domain" description="Endonuclease/exonuclease/phosphatase" evidence="1">
    <location>
        <begin position="22"/>
        <end position="145"/>
    </location>
</feature>
<dbReference type="Gene3D" id="3.60.10.10">
    <property type="entry name" value="Endonuclease/exonuclease/phosphatase"/>
    <property type="match status" value="1"/>
</dbReference>
<evidence type="ECO:0000313" key="3">
    <source>
        <dbReference type="Proteomes" id="UP001153954"/>
    </source>
</evidence>
<organism evidence="2 3">
    <name type="scientific">Euphydryas editha</name>
    <name type="common">Edith's checkerspot</name>
    <dbReference type="NCBI Taxonomy" id="104508"/>
    <lineage>
        <taxon>Eukaryota</taxon>
        <taxon>Metazoa</taxon>
        <taxon>Ecdysozoa</taxon>
        <taxon>Arthropoda</taxon>
        <taxon>Hexapoda</taxon>
        <taxon>Insecta</taxon>
        <taxon>Pterygota</taxon>
        <taxon>Neoptera</taxon>
        <taxon>Endopterygota</taxon>
        <taxon>Lepidoptera</taxon>
        <taxon>Glossata</taxon>
        <taxon>Ditrysia</taxon>
        <taxon>Papilionoidea</taxon>
        <taxon>Nymphalidae</taxon>
        <taxon>Nymphalinae</taxon>
        <taxon>Euphydryas</taxon>
    </lineage>
</organism>
<dbReference type="Pfam" id="PF14529">
    <property type="entry name" value="Exo_endo_phos_2"/>
    <property type="match status" value="1"/>
</dbReference>
<accession>A0AAU9TFG1</accession>
<dbReference type="InterPro" id="IPR005135">
    <property type="entry name" value="Endo/exonuclease/phosphatase"/>
</dbReference>
<dbReference type="EMBL" id="CAKOGL010000001">
    <property type="protein sequence ID" value="CAH2083507.1"/>
    <property type="molecule type" value="Genomic_DNA"/>
</dbReference>
<gene>
    <name evidence="2" type="ORF">EEDITHA_LOCUS186</name>
</gene>
<dbReference type="SUPFAM" id="SSF56219">
    <property type="entry name" value="DNase I-like"/>
    <property type="match status" value="1"/>
</dbReference>
<keyword evidence="3" id="KW-1185">Reference proteome</keyword>
<name>A0AAU9TFG1_EUPED</name>
<comment type="caution">
    <text evidence="2">The sequence shown here is derived from an EMBL/GenBank/DDBJ whole genome shotgun (WGS) entry which is preliminary data.</text>
</comment>
<dbReference type="Proteomes" id="UP001153954">
    <property type="component" value="Unassembled WGS sequence"/>
</dbReference>
<dbReference type="AlphaFoldDB" id="A0AAU9TFG1"/>
<evidence type="ECO:0000259" key="1">
    <source>
        <dbReference type="Pfam" id="PF14529"/>
    </source>
</evidence>
<protein>
    <recommendedName>
        <fullName evidence="1">Endonuclease/exonuclease/phosphatase domain-containing protein</fullName>
    </recommendedName>
</protein>
<proteinExistence type="predicted"/>
<reference evidence="2" key="1">
    <citation type="submission" date="2022-03" db="EMBL/GenBank/DDBJ databases">
        <authorList>
            <person name="Tunstrom K."/>
        </authorList>
    </citation>
    <scope>NUCLEOTIDE SEQUENCE</scope>
</reference>
<dbReference type="InterPro" id="IPR036691">
    <property type="entry name" value="Endo/exonu/phosph_ase_sf"/>
</dbReference>
<dbReference type="GO" id="GO:0003824">
    <property type="term" value="F:catalytic activity"/>
    <property type="evidence" value="ECO:0007669"/>
    <property type="project" value="InterPro"/>
</dbReference>